<dbReference type="EMBL" id="JAFBBC010000001">
    <property type="protein sequence ID" value="MBM7408390.1"/>
    <property type="molecule type" value="Genomic_DNA"/>
</dbReference>
<organism evidence="4 9">
    <name type="scientific">Methanococcus maripaludis</name>
    <name type="common">Methanococcus deltae</name>
    <dbReference type="NCBI Taxonomy" id="39152"/>
    <lineage>
        <taxon>Archaea</taxon>
        <taxon>Methanobacteriati</taxon>
        <taxon>Methanobacteriota</taxon>
        <taxon>Methanomada group</taxon>
        <taxon>Methanococci</taxon>
        <taxon>Methanococcales</taxon>
        <taxon>Methanococcaceae</taxon>
        <taxon>Methanococcus</taxon>
    </lineage>
</organism>
<evidence type="ECO:0000256" key="1">
    <source>
        <dbReference type="SAM" id="Phobius"/>
    </source>
</evidence>
<comment type="caution">
    <text evidence="4">The sequence shown here is derived from an EMBL/GenBank/DDBJ whole genome shotgun (WGS) entry which is preliminary data.</text>
</comment>
<keyword evidence="1" id="KW-0812">Transmembrane</keyword>
<dbReference type="EMBL" id="JACDUM010000004">
    <property type="protein sequence ID" value="MBA2861050.1"/>
    <property type="molecule type" value="Genomic_DNA"/>
</dbReference>
<dbReference type="Proteomes" id="UP000536195">
    <property type="component" value="Unassembled WGS sequence"/>
</dbReference>
<reference evidence="6" key="2">
    <citation type="submission" date="2021-03" db="EMBL/GenBank/DDBJ databases">
        <title>Genomic Encyclopedia of Type Strains, Phase IV (KMG-IV): sequencing the most valuable type-strain genomes for metagenomic binning, comparative biology and taxonomic classification.</title>
        <authorList>
            <person name="Goeker M."/>
        </authorList>
    </citation>
    <scope>NUCLEOTIDE SEQUENCE</scope>
    <source>
        <strain evidence="6">DSM 2771</strain>
    </source>
</reference>
<evidence type="ECO:0000313" key="9">
    <source>
        <dbReference type="Proteomes" id="UP000590564"/>
    </source>
</evidence>
<dbReference type="Proteomes" id="UP000722095">
    <property type="component" value="Unassembled WGS sequence"/>
</dbReference>
<protein>
    <submittedName>
        <fullName evidence="4">Uncharacterized protein</fullName>
    </submittedName>
</protein>
<accession>A0A7J9SDR2</accession>
<keyword evidence="1" id="KW-1133">Transmembrane helix</keyword>
<name>A0A7J9SDR2_METMI</name>
<dbReference type="EMBL" id="JACHED010000007">
    <property type="protein sequence ID" value="MBB6497835.1"/>
    <property type="molecule type" value="Genomic_DNA"/>
</dbReference>
<gene>
    <name evidence="5" type="ORF">HNP85_000062</name>
    <name evidence="2" type="ORF">HNP91_001882</name>
    <name evidence="3" type="ORF">HNP92_001211</name>
    <name evidence="4" type="ORF">HNP96_001896</name>
    <name evidence="6" type="ORF">J2745_001567</name>
</gene>
<dbReference type="EMBL" id="JACHEC010000002">
    <property type="protein sequence ID" value="MBB6401906.1"/>
    <property type="molecule type" value="Genomic_DNA"/>
</dbReference>
<keyword evidence="1" id="KW-0472">Membrane</keyword>
<dbReference type="RefSeq" id="WP_181522120.1">
    <property type="nucleotide sequence ID" value="NZ_JACHEC010000002.1"/>
</dbReference>
<evidence type="ECO:0000313" key="2">
    <source>
        <dbReference type="EMBL" id="MBA2861050.1"/>
    </source>
</evidence>
<evidence type="ECO:0000313" key="7">
    <source>
        <dbReference type="Proteomes" id="UP000536195"/>
    </source>
</evidence>
<reference evidence="7 9" key="1">
    <citation type="submission" date="2020-08" db="EMBL/GenBank/DDBJ databases">
        <title>Genomic Encyclopedia of Type Strains, Phase IV (KMG-V): Genome sequencing to study the core and pangenomes of soil and plant-associated prokaryotes.</title>
        <authorList>
            <person name="Whitman W."/>
        </authorList>
    </citation>
    <scope>NUCLEOTIDE SEQUENCE [LARGE SCALE GENOMIC DNA]</scope>
    <source>
        <strain evidence="3 7">C11</strain>
        <strain evidence="2 8">C9</strain>
        <strain evidence="4 9">D1</strain>
        <strain evidence="5">RC</strain>
    </source>
</reference>
<dbReference type="Proteomes" id="UP000590564">
    <property type="component" value="Unassembled WGS sequence"/>
</dbReference>
<dbReference type="EMBL" id="JAGINF010000006">
    <property type="protein sequence ID" value="MBP2220060.1"/>
    <property type="molecule type" value="Genomic_DNA"/>
</dbReference>
<evidence type="ECO:0000313" key="3">
    <source>
        <dbReference type="EMBL" id="MBB6401906.1"/>
    </source>
</evidence>
<dbReference type="AlphaFoldDB" id="A0A7J9SDR2"/>
<evidence type="ECO:0000313" key="5">
    <source>
        <dbReference type="EMBL" id="MBM7408390.1"/>
    </source>
</evidence>
<feature type="transmembrane region" description="Helical" evidence="1">
    <location>
        <begin position="7"/>
        <end position="24"/>
    </location>
</feature>
<dbReference type="Proteomes" id="UP000742560">
    <property type="component" value="Unassembled WGS sequence"/>
</dbReference>
<evidence type="ECO:0000313" key="8">
    <source>
        <dbReference type="Proteomes" id="UP000568063"/>
    </source>
</evidence>
<sequence length="77" mass="8957">MLLSIIILMYALYYLSNLIIPTIPTEYIKFKSAILILIMNVIVFFISINTKNKVLDYCLKKGIITKRESILNIFKVN</sequence>
<dbReference type="Proteomes" id="UP000568063">
    <property type="component" value="Unassembled WGS sequence"/>
</dbReference>
<evidence type="ECO:0000313" key="6">
    <source>
        <dbReference type="EMBL" id="MBP2220060.1"/>
    </source>
</evidence>
<evidence type="ECO:0000313" key="4">
    <source>
        <dbReference type="EMBL" id="MBB6497835.1"/>
    </source>
</evidence>
<feature type="transmembrane region" description="Helical" evidence="1">
    <location>
        <begin position="30"/>
        <end position="48"/>
    </location>
</feature>
<proteinExistence type="predicted"/>